<protein>
    <submittedName>
        <fullName evidence="2">Uncharacterized protein</fullName>
    </submittedName>
</protein>
<dbReference type="Proteomes" id="UP000683360">
    <property type="component" value="Unassembled WGS sequence"/>
</dbReference>
<sequence length="155" mass="17948">MFRSTRNSENGVKHKSIIRNKRDQNAKVGKVNTEHERAMGKKGHGVMNENGERLANMYSTNEVIGGTLKIYKQNYMELSKPQWKNQINHIIINVKLRRLLLDTRPFRGADVNSDNHLVIAKLQLKLKKVQDNNKPVRKIINVNCLKEPEIKQVCH</sequence>
<gene>
    <name evidence="2" type="ORF">MEDL_22150</name>
</gene>
<organism evidence="2 3">
    <name type="scientific">Mytilus edulis</name>
    <name type="common">Blue mussel</name>
    <dbReference type="NCBI Taxonomy" id="6550"/>
    <lineage>
        <taxon>Eukaryota</taxon>
        <taxon>Metazoa</taxon>
        <taxon>Spiralia</taxon>
        <taxon>Lophotrochozoa</taxon>
        <taxon>Mollusca</taxon>
        <taxon>Bivalvia</taxon>
        <taxon>Autobranchia</taxon>
        <taxon>Pteriomorphia</taxon>
        <taxon>Mytilida</taxon>
        <taxon>Mytiloidea</taxon>
        <taxon>Mytilidae</taxon>
        <taxon>Mytilinae</taxon>
        <taxon>Mytilus</taxon>
    </lineage>
</organism>
<comment type="caution">
    <text evidence="2">The sequence shown here is derived from an EMBL/GenBank/DDBJ whole genome shotgun (WGS) entry which is preliminary data.</text>
</comment>
<evidence type="ECO:0000313" key="2">
    <source>
        <dbReference type="EMBL" id="CAG2207947.1"/>
    </source>
</evidence>
<evidence type="ECO:0000256" key="1">
    <source>
        <dbReference type="SAM" id="MobiDB-lite"/>
    </source>
</evidence>
<dbReference type="OrthoDB" id="10062692at2759"/>
<keyword evidence="3" id="KW-1185">Reference proteome</keyword>
<dbReference type="EMBL" id="CAJPWZ010001095">
    <property type="protein sequence ID" value="CAG2207947.1"/>
    <property type="molecule type" value="Genomic_DNA"/>
</dbReference>
<feature type="compositionally biased region" description="Polar residues" evidence="1">
    <location>
        <begin position="1"/>
        <end position="10"/>
    </location>
</feature>
<name>A0A8S3RM10_MYTED</name>
<evidence type="ECO:0000313" key="3">
    <source>
        <dbReference type="Proteomes" id="UP000683360"/>
    </source>
</evidence>
<dbReference type="AlphaFoldDB" id="A0A8S3RM10"/>
<feature type="region of interest" description="Disordered" evidence="1">
    <location>
        <begin position="1"/>
        <end position="48"/>
    </location>
</feature>
<proteinExistence type="predicted"/>
<accession>A0A8S3RM10</accession>
<reference evidence="2" key="1">
    <citation type="submission" date="2021-03" db="EMBL/GenBank/DDBJ databases">
        <authorList>
            <person name="Bekaert M."/>
        </authorList>
    </citation>
    <scope>NUCLEOTIDE SEQUENCE</scope>
</reference>